<reference evidence="1 2" key="1">
    <citation type="submission" date="2019-07" db="EMBL/GenBank/DDBJ databases">
        <title>Genome sequencing for Formosa sp. PS13.</title>
        <authorList>
            <person name="Park S.-J."/>
        </authorList>
    </citation>
    <scope>NUCLEOTIDE SEQUENCE [LARGE SCALE GENOMIC DNA]</scope>
    <source>
        <strain evidence="1 2">PS13</strain>
    </source>
</reference>
<evidence type="ECO:0008006" key="3">
    <source>
        <dbReference type="Google" id="ProtNLM"/>
    </source>
</evidence>
<evidence type="ECO:0000313" key="1">
    <source>
        <dbReference type="EMBL" id="QDO92586.1"/>
    </source>
</evidence>
<sequence>MRTSRIKNSVTFIFLFLFLSMKMVGLHALAHSHDLEDSDHVLHCVICDHITVINLTPIVAPESVNFSFEIKEYVFTQDLRRYYNYIHSNAIANNSLFCRPPPALL</sequence>
<gene>
    <name evidence="1" type="ORF">FNB79_00845</name>
</gene>
<accession>A0A516GM34</accession>
<dbReference type="KEGG" id="fop:FNB79_00845"/>
<dbReference type="RefSeq" id="WP_143379496.1">
    <property type="nucleotide sequence ID" value="NZ_CP041637.1"/>
</dbReference>
<dbReference type="EMBL" id="CP041637">
    <property type="protein sequence ID" value="QDO92586.1"/>
    <property type="molecule type" value="Genomic_DNA"/>
</dbReference>
<evidence type="ECO:0000313" key="2">
    <source>
        <dbReference type="Proteomes" id="UP000319209"/>
    </source>
</evidence>
<keyword evidence="2" id="KW-1185">Reference proteome</keyword>
<proteinExistence type="predicted"/>
<dbReference type="AlphaFoldDB" id="A0A516GM34"/>
<name>A0A516GM34_9FLAO</name>
<protein>
    <recommendedName>
        <fullName evidence="3">DUF2946 domain-containing protein</fullName>
    </recommendedName>
</protein>
<organism evidence="1 2">
    <name type="scientific">Formosa sediminum</name>
    <dbReference type="NCBI Taxonomy" id="2594004"/>
    <lineage>
        <taxon>Bacteria</taxon>
        <taxon>Pseudomonadati</taxon>
        <taxon>Bacteroidota</taxon>
        <taxon>Flavobacteriia</taxon>
        <taxon>Flavobacteriales</taxon>
        <taxon>Flavobacteriaceae</taxon>
        <taxon>Formosa</taxon>
    </lineage>
</organism>
<dbReference type="OrthoDB" id="1452502at2"/>
<dbReference type="Proteomes" id="UP000319209">
    <property type="component" value="Chromosome"/>
</dbReference>